<dbReference type="PROSITE" id="PS50249">
    <property type="entry name" value="MPN"/>
    <property type="match status" value="1"/>
</dbReference>
<dbReference type="AlphaFoldDB" id="A0A2W4Z9M1"/>
<keyword evidence="5" id="KW-0482">Metalloprotease</keyword>
<dbReference type="GO" id="GO:0008270">
    <property type="term" value="F:zinc ion binding"/>
    <property type="evidence" value="ECO:0007669"/>
    <property type="project" value="TreeGrafter"/>
</dbReference>
<evidence type="ECO:0000256" key="2">
    <source>
        <dbReference type="ARBA" id="ARBA00022723"/>
    </source>
</evidence>
<comment type="caution">
    <text evidence="7">The sequence shown here is derived from an EMBL/GenBank/DDBJ whole genome shotgun (WGS) entry which is preliminary data.</text>
</comment>
<evidence type="ECO:0000256" key="5">
    <source>
        <dbReference type="ARBA" id="ARBA00023049"/>
    </source>
</evidence>
<dbReference type="InterPro" id="IPR051929">
    <property type="entry name" value="VirAsm_ModProt"/>
</dbReference>
<evidence type="ECO:0000256" key="4">
    <source>
        <dbReference type="ARBA" id="ARBA00022833"/>
    </source>
</evidence>
<evidence type="ECO:0000256" key="3">
    <source>
        <dbReference type="ARBA" id="ARBA00022801"/>
    </source>
</evidence>
<accession>A0A2W4Z9M1</accession>
<evidence type="ECO:0000313" key="8">
    <source>
        <dbReference type="Proteomes" id="UP000249794"/>
    </source>
</evidence>
<dbReference type="Pfam" id="PF14464">
    <property type="entry name" value="Prok-JAB"/>
    <property type="match status" value="1"/>
</dbReference>
<evidence type="ECO:0000259" key="6">
    <source>
        <dbReference type="PROSITE" id="PS50249"/>
    </source>
</evidence>
<organism evidence="7 8">
    <name type="scientific">Phormidesmis priestleyi</name>
    <dbReference type="NCBI Taxonomy" id="268141"/>
    <lineage>
        <taxon>Bacteria</taxon>
        <taxon>Bacillati</taxon>
        <taxon>Cyanobacteriota</taxon>
        <taxon>Cyanophyceae</taxon>
        <taxon>Leptolyngbyales</taxon>
        <taxon>Leptolyngbyaceae</taxon>
        <taxon>Phormidesmis</taxon>
    </lineage>
</organism>
<dbReference type="EMBL" id="QBMP01000096">
    <property type="protein sequence ID" value="PZO55431.1"/>
    <property type="molecule type" value="Genomic_DNA"/>
</dbReference>
<keyword evidence="2" id="KW-0479">Metal-binding</keyword>
<name>A0A2W4Z9M1_9CYAN</name>
<evidence type="ECO:0000256" key="1">
    <source>
        <dbReference type="ARBA" id="ARBA00022670"/>
    </source>
</evidence>
<dbReference type="FunFam" id="3.40.140.10:FF:000085">
    <property type="entry name" value="Mov34/MPN/PAD-1 family protein"/>
    <property type="match status" value="1"/>
</dbReference>
<dbReference type="Gene3D" id="3.40.140.10">
    <property type="entry name" value="Cytidine Deaminase, domain 2"/>
    <property type="match status" value="1"/>
</dbReference>
<dbReference type="InterPro" id="IPR028090">
    <property type="entry name" value="JAB_dom_prok"/>
</dbReference>
<dbReference type="GO" id="GO:0008235">
    <property type="term" value="F:metalloexopeptidase activity"/>
    <property type="evidence" value="ECO:0007669"/>
    <property type="project" value="TreeGrafter"/>
</dbReference>
<reference evidence="7 8" key="2">
    <citation type="submission" date="2018-06" db="EMBL/GenBank/DDBJ databases">
        <title>Metagenomic assembly of (sub)arctic Cyanobacteria and their associated microbiome from non-axenic cultures.</title>
        <authorList>
            <person name="Baurain D."/>
        </authorList>
    </citation>
    <scope>NUCLEOTIDE SEQUENCE [LARGE SCALE GENOMIC DNA]</scope>
    <source>
        <strain evidence="7">ULC027bin1</strain>
    </source>
</reference>
<dbReference type="PANTHER" id="PTHR34858:SF1">
    <property type="entry name" value="CYSO-CYSTEINE PEPTIDASE"/>
    <property type="match status" value="1"/>
</dbReference>
<keyword evidence="1 7" id="KW-0645">Protease</keyword>
<protein>
    <submittedName>
        <fullName evidence="7">Metal-dependent protease of the PAD1/JAB1 superfamily</fullName>
    </submittedName>
</protein>
<dbReference type="SUPFAM" id="SSF102712">
    <property type="entry name" value="JAB1/MPN domain"/>
    <property type="match status" value="1"/>
</dbReference>
<keyword evidence="3" id="KW-0378">Hydrolase</keyword>
<dbReference type="PANTHER" id="PTHR34858">
    <property type="entry name" value="CYSO-CYSTEINE PEPTIDASE"/>
    <property type="match status" value="1"/>
</dbReference>
<feature type="domain" description="MPN" evidence="6">
    <location>
        <begin position="3"/>
        <end position="161"/>
    </location>
</feature>
<dbReference type="SMART" id="SM00232">
    <property type="entry name" value="JAB_MPN"/>
    <property type="match status" value="1"/>
</dbReference>
<dbReference type="GO" id="GO:0006508">
    <property type="term" value="P:proteolysis"/>
    <property type="evidence" value="ECO:0007669"/>
    <property type="project" value="UniProtKB-KW"/>
</dbReference>
<dbReference type="InterPro" id="IPR000555">
    <property type="entry name" value="JAMM/MPN+_dom"/>
</dbReference>
<sequence>MVLALSPQQLSAISTHAEQVYPEECCGLMVGTLTAQANRGGKEALKSLVELVPLANEWTPTVVTEDGFRDQSANSKRRRYYIDPKDMLRVQKQAREKGLKIIGIYHSHPDQVAEPSECDRAQAWPEYAYTIVSVQGQSQALAPGSNQGKENAAKTVDVKTWALDSDHQFQLEPMNVSHSCIPAFATDRMPVSAQTSL</sequence>
<evidence type="ECO:0000313" key="7">
    <source>
        <dbReference type="EMBL" id="PZO55431.1"/>
    </source>
</evidence>
<keyword evidence="4" id="KW-0862">Zinc</keyword>
<dbReference type="CDD" id="cd08070">
    <property type="entry name" value="MPN_like"/>
    <property type="match status" value="1"/>
</dbReference>
<gene>
    <name evidence="7" type="ORF">DCF15_10600</name>
</gene>
<reference evidence="8" key="1">
    <citation type="submission" date="2018-04" db="EMBL/GenBank/DDBJ databases">
        <authorList>
            <person name="Cornet L."/>
        </authorList>
    </citation>
    <scope>NUCLEOTIDE SEQUENCE [LARGE SCALE GENOMIC DNA]</scope>
</reference>
<dbReference type="Proteomes" id="UP000249794">
    <property type="component" value="Unassembled WGS sequence"/>
</dbReference>
<dbReference type="InterPro" id="IPR037518">
    <property type="entry name" value="MPN"/>
</dbReference>
<proteinExistence type="predicted"/>